<proteinExistence type="predicted"/>
<accession>A0A813R475</accession>
<dbReference type="OrthoDB" id="10116062at2759"/>
<evidence type="ECO:0000313" key="5">
    <source>
        <dbReference type="Proteomes" id="UP000663877"/>
    </source>
</evidence>
<keyword evidence="1" id="KW-1133">Transmembrane helix</keyword>
<evidence type="ECO:0000313" key="2">
    <source>
        <dbReference type="EMBL" id="CAF0775850.1"/>
    </source>
</evidence>
<organism evidence="2 5">
    <name type="scientific">Adineta steineri</name>
    <dbReference type="NCBI Taxonomy" id="433720"/>
    <lineage>
        <taxon>Eukaryota</taxon>
        <taxon>Metazoa</taxon>
        <taxon>Spiralia</taxon>
        <taxon>Gnathifera</taxon>
        <taxon>Rotifera</taxon>
        <taxon>Eurotatoria</taxon>
        <taxon>Bdelloidea</taxon>
        <taxon>Adinetida</taxon>
        <taxon>Adinetidae</taxon>
        <taxon>Adineta</taxon>
    </lineage>
</organism>
<feature type="transmembrane region" description="Helical" evidence="1">
    <location>
        <begin position="15"/>
        <end position="35"/>
    </location>
</feature>
<name>A0A813R475_9BILA</name>
<reference evidence="2" key="1">
    <citation type="submission" date="2021-02" db="EMBL/GenBank/DDBJ databases">
        <authorList>
            <person name="Nowell W R."/>
        </authorList>
    </citation>
    <scope>NUCLEOTIDE SEQUENCE</scope>
</reference>
<protein>
    <submittedName>
        <fullName evidence="2">Uncharacterized protein</fullName>
    </submittedName>
</protein>
<evidence type="ECO:0000313" key="3">
    <source>
        <dbReference type="EMBL" id="CAF0906819.1"/>
    </source>
</evidence>
<dbReference type="AlphaFoldDB" id="A0A813R475"/>
<gene>
    <name evidence="2" type="ORF">BJG266_LOCUS3837</name>
    <name evidence="3" type="ORF">QVE165_LOCUS9782</name>
</gene>
<comment type="caution">
    <text evidence="2">The sequence shown here is derived from an EMBL/GenBank/DDBJ whole genome shotgun (WGS) entry which is preliminary data.</text>
</comment>
<sequence>MVKLRNLLQLIPRRYSYYLYFICFLCSLIFLVYHYDHIEKLEVEKTIIDSSNDFDLYDDDDMLFNCPSEIQFNIKNRQHLAIIIAPKLVPFLWKNFRALLCTGVDVYVMFNEVFNISSSFRGDNFPACIKRSTRSYTHRFLFVTNEKLEKYGVSYMTKYPTIRYTSLDRAIVWLYHRKSLTTVWLMNYGVQWYHINNITYLFDIYTSDTTDILCEGIVETNSTRWKQWPQNQSDIFPKSYWIGTFNPLVRYSRRLLFHHYKYMQLIHKNRLHYEIDTNFRFHEFIMGTIANIEQLSIAVFNQKIDFLHLSLGDYNTTFILFLLRQGKHIIHPITYDSILTKYSINHIVKLINNNN</sequence>
<dbReference type="Proteomes" id="UP000663877">
    <property type="component" value="Unassembled WGS sequence"/>
</dbReference>
<keyword evidence="4" id="KW-1185">Reference proteome</keyword>
<dbReference type="EMBL" id="CAJNOI010000009">
    <property type="protein sequence ID" value="CAF0775850.1"/>
    <property type="molecule type" value="Genomic_DNA"/>
</dbReference>
<keyword evidence="1" id="KW-0472">Membrane</keyword>
<keyword evidence="1" id="KW-0812">Transmembrane</keyword>
<evidence type="ECO:0000313" key="4">
    <source>
        <dbReference type="Proteomes" id="UP000663832"/>
    </source>
</evidence>
<evidence type="ECO:0000256" key="1">
    <source>
        <dbReference type="SAM" id="Phobius"/>
    </source>
</evidence>
<dbReference type="EMBL" id="CAJNOM010000045">
    <property type="protein sequence ID" value="CAF0906819.1"/>
    <property type="molecule type" value="Genomic_DNA"/>
</dbReference>
<dbReference type="Proteomes" id="UP000663832">
    <property type="component" value="Unassembled WGS sequence"/>
</dbReference>